<keyword evidence="2" id="KW-1185">Reference proteome</keyword>
<organism evidence="1 2">
    <name type="scientific">Fusarium decemcellulare</name>
    <dbReference type="NCBI Taxonomy" id="57161"/>
    <lineage>
        <taxon>Eukaryota</taxon>
        <taxon>Fungi</taxon>
        <taxon>Dikarya</taxon>
        <taxon>Ascomycota</taxon>
        <taxon>Pezizomycotina</taxon>
        <taxon>Sordariomycetes</taxon>
        <taxon>Hypocreomycetidae</taxon>
        <taxon>Hypocreales</taxon>
        <taxon>Nectriaceae</taxon>
        <taxon>Fusarium</taxon>
        <taxon>Fusarium decemcellulare species complex</taxon>
    </lineage>
</organism>
<accession>A0ACC1SBX3</accession>
<gene>
    <name evidence="1" type="ORF">NM208_g6754</name>
</gene>
<reference evidence="1" key="1">
    <citation type="submission" date="2022-08" db="EMBL/GenBank/DDBJ databases">
        <title>Genome Sequence of Fusarium decemcellulare.</title>
        <authorList>
            <person name="Buettner E."/>
        </authorList>
    </citation>
    <scope>NUCLEOTIDE SEQUENCE</scope>
    <source>
        <strain evidence="1">Babe19</strain>
    </source>
</reference>
<protein>
    <submittedName>
        <fullName evidence="1">Uncharacterized protein</fullName>
    </submittedName>
</protein>
<dbReference type="Proteomes" id="UP001148629">
    <property type="component" value="Unassembled WGS sequence"/>
</dbReference>
<sequence length="553" mass="61794">MLLNLVVYGTASLLWTSEMAGGFPLNGGVSAASKSGNLKHSTGIYLQNALRPTGNKRFVYLVIHVPYLASFNMASESNSAARVQQFANKPRVFILSDISNEPDDAESLVRYLTYANQFITEGLVPTTSIWLQDKTCPEDMHRIVDGYAAAVANLNAHVHPQHQYPPADDIRNLIRPGAPVYGMAAVGDDIPLSEGGKLLKQRVEASKDLNEPLWVLCWGGTNVLAQVLYKIRQEYDAPTAATLRSKIRVYAISDQDDTSAWIRTNFPDLFYISSIHAWNQYGLATWAGISGEMHYHFDQGGPDGRTISKDWVEENIQIGPLGGTYPDPEFVFEGDTPTFLYLIQNGLGSREHPHFGSWGGRYAKTDPSDYVNHYGDASDRVQGLDGRLYKSNQATIWRWRESFQNDFAARIQWSMTGDFSKVNHHPVVALGQDFGTTPLEVEVEAGKSIILDASQSYDPDGDELTFRWFQYEEPSVSIWSAHKWTAKVEIKSLNEQGSKVEVQTPAADVSCVEFKTWKPLERGQLLHVILEVKDNGLPQLTAYRRILIQTTRG</sequence>
<proteinExistence type="predicted"/>
<evidence type="ECO:0000313" key="2">
    <source>
        <dbReference type="Proteomes" id="UP001148629"/>
    </source>
</evidence>
<evidence type="ECO:0000313" key="1">
    <source>
        <dbReference type="EMBL" id="KAJ3536362.1"/>
    </source>
</evidence>
<name>A0ACC1SBX3_9HYPO</name>
<dbReference type="EMBL" id="JANRMS010000648">
    <property type="protein sequence ID" value="KAJ3536362.1"/>
    <property type="molecule type" value="Genomic_DNA"/>
</dbReference>
<comment type="caution">
    <text evidence="1">The sequence shown here is derived from an EMBL/GenBank/DDBJ whole genome shotgun (WGS) entry which is preliminary data.</text>
</comment>